<dbReference type="Gene3D" id="2.10.60.10">
    <property type="entry name" value="CD59"/>
    <property type="match status" value="1"/>
</dbReference>
<accession>A0A974CPE8</accession>
<protein>
    <recommendedName>
        <fullName evidence="6">UPAR/Ly6 domain-containing protein</fullName>
    </recommendedName>
</protein>
<evidence type="ECO:0000259" key="6">
    <source>
        <dbReference type="SMART" id="SM00134"/>
    </source>
</evidence>
<dbReference type="FunFam" id="2.10.60.10:FF:000003">
    <property type="entry name" value="lymphocyte antigen 6E isoform X1"/>
    <property type="match status" value="1"/>
</dbReference>
<dbReference type="InterPro" id="IPR016054">
    <property type="entry name" value="LY6_UPA_recep-like"/>
</dbReference>
<evidence type="ECO:0000256" key="4">
    <source>
        <dbReference type="ARBA" id="ARBA00023136"/>
    </source>
</evidence>
<keyword evidence="3" id="KW-0732">Signal</keyword>
<gene>
    <name evidence="7" type="ORF">XELAEV_18032448mg</name>
</gene>
<dbReference type="PANTHER" id="PTHR16983">
    <property type="entry name" value="UPAR/LY6 DOMAIN-CONTAINING PROTEIN"/>
    <property type="match status" value="1"/>
</dbReference>
<evidence type="ECO:0000313" key="7">
    <source>
        <dbReference type="EMBL" id="OCT77249.1"/>
    </source>
</evidence>
<dbReference type="GO" id="GO:0005886">
    <property type="term" value="C:plasma membrane"/>
    <property type="evidence" value="ECO:0007669"/>
    <property type="project" value="UniProtKB-SubCell"/>
</dbReference>
<evidence type="ECO:0000256" key="1">
    <source>
        <dbReference type="ARBA" id="ARBA00004236"/>
    </source>
</evidence>
<dbReference type="SMART" id="SM00134">
    <property type="entry name" value="LU"/>
    <property type="match status" value="1"/>
</dbReference>
<dbReference type="Proteomes" id="UP000694892">
    <property type="component" value="Chromosome 6L"/>
</dbReference>
<evidence type="ECO:0000256" key="5">
    <source>
        <dbReference type="ARBA" id="ARBA00023180"/>
    </source>
</evidence>
<reference evidence="8" key="1">
    <citation type="journal article" date="2016" name="Nature">
        <title>Genome evolution in the allotetraploid frog Xenopus laevis.</title>
        <authorList>
            <person name="Session A.M."/>
            <person name="Uno Y."/>
            <person name="Kwon T."/>
            <person name="Chapman J.A."/>
            <person name="Toyoda A."/>
            <person name="Takahashi S."/>
            <person name="Fukui A."/>
            <person name="Hikosaka A."/>
            <person name="Suzuki A."/>
            <person name="Kondo M."/>
            <person name="van Heeringen S.J."/>
            <person name="Quigley I."/>
            <person name="Heinz S."/>
            <person name="Ogino H."/>
            <person name="Ochi H."/>
            <person name="Hellsten U."/>
            <person name="Lyons J.B."/>
            <person name="Simakov O."/>
            <person name="Putnam N."/>
            <person name="Stites J."/>
            <person name="Kuroki Y."/>
            <person name="Tanaka T."/>
            <person name="Michiue T."/>
            <person name="Watanabe M."/>
            <person name="Bogdanovic O."/>
            <person name="Lister R."/>
            <person name="Georgiou G."/>
            <person name="Paranjpe S.S."/>
            <person name="van Kruijsbergen I."/>
            <person name="Shu S."/>
            <person name="Carlson J."/>
            <person name="Kinoshita T."/>
            <person name="Ohta Y."/>
            <person name="Mawaribuchi S."/>
            <person name="Jenkins J."/>
            <person name="Grimwood J."/>
            <person name="Schmutz J."/>
            <person name="Mitros T."/>
            <person name="Mozaffari S.V."/>
            <person name="Suzuki Y."/>
            <person name="Haramoto Y."/>
            <person name="Yamamoto T.S."/>
            <person name="Takagi C."/>
            <person name="Heald R."/>
            <person name="Miller K."/>
            <person name="Haudenschild C."/>
            <person name="Kitzman J."/>
            <person name="Nakayama T."/>
            <person name="Izutsu Y."/>
            <person name="Robert J."/>
            <person name="Fortriede J."/>
            <person name="Burns K."/>
            <person name="Lotay V."/>
            <person name="Karimi K."/>
            <person name="Yasuoka Y."/>
            <person name="Dichmann D.S."/>
            <person name="Flajnik M.F."/>
            <person name="Houston D.W."/>
            <person name="Shendure J."/>
            <person name="DuPasquier L."/>
            <person name="Vize P.D."/>
            <person name="Zorn A.M."/>
            <person name="Ito M."/>
            <person name="Marcotte E.M."/>
            <person name="Wallingford J.B."/>
            <person name="Ito Y."/>
            <person name="Asashima M."/>
            <person name="Ueno N."/>
            <person name="Matsuda Y."/>
            <person name="Veenstra G.J."/>
            <person name="Fujiyama A."/>
            <person name="Harland R.M."/>
            <person name="Taira M."/>
            <person name="Rokhsar D.S."/>
        </authorList>
    </citation>
    <scope>NUCLEOTIDE SEQUENCE [LARGE SCALE GENOMIC DNA]</scope>
    <source>
        <strain evidence="8">J</strain>
    </source>
</reference>
<dbReference type="OMA" id="MDTSCCQ"/>
<dbReference type="AlphaFoldDB" id="A0A974CPE8"/>
<comment type="subcellular location">
    <subcellularLocation>
        <location evidence="1">Cell membrane</location>
    </subcellularLocation>
</comment>
<dbReference type="PROSITE" id="PS00983">
    <property type="entry name" value="LY6_UPAR"/>
    <property type="match status" value="1"/>
</dbReference>
<dbReference type="InterPro" id="IPR035076">
    <property type="entry name" value="Toxin/TOLIP"/>
</dbReference>
<evidence type="ECO:0000256" key="2">
    <source>
        <dbReference type="ARBA" id="ARBA00022475"/>
    </source>
</evidence>
<evidence type="ECO:0000256" key="3">
    <source>
        <dbReference type="ARBA" id="ARBA00022729"/>
    </source>
</evidence>
<dbReference type="EMBL" id="CM004476">
    <property type="protein sequence ID" value="OCT77249.1"/>
    <property type="molecule type" value="Genomic_DNA"/>
</dbReference>
<name>A0A974CPE8_XENLA</name>
<keyword evidence="2" id="KW-1003">Cell membrane</keyword>
<keyword evidence="4" id="KW-0472">Membrane</keyword>
<dbReference type="InterPro" id="IPR051110">
    <property type="entry name" value="Ly-6/neurotoxin-like_GPI-ap"/>
</dbReference>
<feature type="domain" description="UPAR/Ly6" evidence="6">
    <location>
        <begin position="24"/>
        <end position="109"/>
    </location>
</feature>
<evidence type="ECO:0000313" key="8">
    <source>
        <dbReference type="Proteomes" id="UP000694892"/>
    </source>
</evidence>
<keyword evidence="5" id="KW-0325">Glycoprotein</keyword>
<organism evidence="7 8">
    <name type="scientific">Xenopus laevis</name>
    <name type="common">African clawed frog</name>
    <dbReference type="NCBI Taxonomy" id="8355"/>
    <lineage>
        <taxon>Eukaryota</taxon>
        <taxon>Metazoa</taxon>
        <taxon>Chordata</taxon>
        <taxon>Craniata</taxon>
        <taxon>Vertebrata</taxon>
        <taxon>Euteleostomi</taxon>
        <taxon>Amphibia</taxon>
        <taxon>Batrachia</taxon>
        <taxon>Anura</taxon>
        <taxon>Pipoidea</taxon>
        <taxon>Pipidae</taxon>
        <taxon>Xenopodinae</taxon>
        <taxon>Xenopus</taxon>
        <taxon>Xenopus</taxon>
    </lineage>
</organism>
<dbReference type="InterPro" id="IPR018363">
    <property type="entry name" value="CD59_antigen_CS"/>
</dbReference>
<dbReference type="SUPFAM" id="SSF57302">
    <property type="entry name" value="Snake toxin-like"/>
    <property type="match status" value="1"/>
</dbReference>
<dbReference type="Pfam" id="PF00087">
    <property type="entry name" value="Toxin_TOLIP"/>
    <property type="match status" value="1"/>
</dbReference>
<dbReference type="InterPro" id="IPR045860">
    <property type="entry name" value="Snake_toxin-like_sf"/>
</dbReference>
<proteinExistence type="predicted"/>
<dbReference type="PANTHER" id="PTHR16983:SF13">
    <property type="entry name" value="LYMPHOCYTE ANTIGEN 6E"/>
    <property type="match status" value="1"/>
</dbReference>
<sequence length="125" mass="12788">MVYKEADLSMCGRNDTLKLSAVSLQCYTCASVTSNANCMTTTNCSSNNTYCQTSVASALGLSVINKTCSSSCTSASASFAGFSSSVSCCSSDLCNVSGSSAVKYSFPALGLSLGFLLVLLRSSAL</sequence>